<accession>A0A1G2H8I7</accession>
<sequence length="216" mass="23538">MDQGIQNIVLWIVIVLFSASIHEFFHGLVALWQGDSTAKDEGRLTLNPLKHIDPMGSVVIPLILVLTVGKAFGWAKPVPYNPYNLRDQKWGAVYVGLAGPASNFLIALVFGLSLRFMPVGVLAGIAEGQTPMLAAMVEALVTIVLVNIILGLFNLMPIPPLDGSKLLFAVLPPHLEHIKAMLSQYGFILALFFAVFLFSSLMPVVIFLFRLITGMG</sequence>
<keyword evidence="8" id="KW-0378">Hydrolase</keyword>
<dbReference type="InterPro" id="IPR052348">
    <property type="entry name" value="Metallopeptidase_M50B"/>
</dbReference>
<dbReference type="InterPro" id="IPR008915">
    <property type="entry name" value="Peptidase_M50"/>
</dbReference>
<evidence type="ECO:0000256" key="10">
    <source>
        <dbReference type="ARBA" id="ARBA00022989"/>
    </source>
</evidence>
<evidence type="ECO:0000256" key="5">
    <source>
        <dbReference type="ARBA" id="ARBA00022670"/>
    </source>
</evidence>
<evidence type="ECO:0000313" key="16">
    <source>
        <dbReference type="Proteomes" id="UP000177932"/>
    </source>
</evidence>
<reference evidence="15 16" key="1">
    <citation type="journal article" date="2016" name="Nat. Commun.">
        <title>Thousands of microbial genomes shed light on interconnected biogeochemical processes in an aquifer system.</title>
        <authorList>
            <person name="Anantharaman K."/>
            <person name="Brown C.T."/>
            <person name="Hug L.A."/>
            <person name="Sharon I."/>
            <person name="Castelle C.J."/>
            <person name="Probst A.J."/>
            <person name="Thomas B.C."/>
            <person name="Singh A."/>
            <person name="Wilkins M.J."/>
            <person name="Karaoz U."/>
            <person name="Brodie E.L."/>
            <person name="Williams K.H."/>
            <person name="Hubbard S.S."/>
            <person name="Banfield J.F."/>
        </authorList>
    </citation>
    <scope>NUCLEOTIDE SEQUENCE [LARGE SCALE GENOMIC DNA]</scope>
</reference>
<feature type="transmembrane region" description="Helical" evidence="13">
    <location>
        <begin position="92"/>
        <end position="112"/>
    </location>
</feature>
<dbReference type="PANTHER" id="PTHR35864">
    <property type="entry name" value="ZINC METALLOPROTEASE MJ0611-RELATED"/>
    <property type="match status" value="1"/>
</dbReference>
<evidence type="ECO:0000256" key="11">
    <source>
        <dbReference type="ARBA" id="ARBA00023049"/>
    </source>
</evidence>
<keyword evidence="5" id="KW-0645">Protease</keyword>
<evidence type="ECO:0000256" key="2">
    <source>
        <dbReference type="ARBA" id="ARBA00004651"/>
    </source>
</evidence>
<organism evidence="15 16">
    <name type="scientific">Candidatus Spechtbacteria bacterium RIFCSPHIGHO2_01_FULL_43_30</name>
    <dbReference type="NCBI Taxonomy" id="1802158"/>
    <lineage>
        <taxon>Bacteria</taxon>
        <taxon>Candidatus Spechtiibacteriota</taxon>
    </lineage>
</organism>
<feature type="transmembrane region" description="Helical" evidence="13">
    <location>
        <begin position="187"/>
        <end position="212"/>
    </location>
</feature>
<dbReference type="GO" id="GO:0008237">
    <property type="term" value="F:metallopeptidase activity"/>
    <property type="evidence" value="ECO:0007669"/>
    <property type="project" value="UniProtKB-KW"/>
</dbReference>
<dbReference type="Proteomes" id="UP000177932">
    <property type="component" value="Unassembled WGS sequence"/>
</dbReference>
<evidence type="ECO:0000256" key="3">
    <source>
        <dbReference type="ARBA" id="ARBA00007931"/>
    </source>
</evidence>
<dbReference type="CDD" id="cd06158">
    <property type="entry name" value="S2P-M50_like_1"/>
    <property type="match status" value="1"/>
</dbReference>
<comment type="subcellular location">
    <subcellularLocation>
        <location evidence="2">Cell membrane</location>
        <topology evidence="2">Multi-pass membrane protein</topology>
    </subcellularLocation>
</comment>
<keyword evidence="11" id="KW-0482">Metalloprotease</keyword>
<keyword evidence="4" id="KW-1003">Cell membrane</keyword>
<evidence type="ECO:0000256" key="9">
    <source>
        <dbReference type="ARBA" id="ARBA00022833"/>
    </source>
</evidence>
<dbReference type="EMBL" id="MHOD01000001">
    <property type="protein sequence ID" value="OGZ58794.1"/>
    <property type="molecule type" value="Genomic_DNA"/>
</dbReference>
<dbReference type="GO" id="GO:0005886">
    <property type="term" value="C:plasma membrane"/>
    <property type="evidence" value="ECO:0007669"/>
    <property type="project" value="UniProtKB-SubCell"/>
</dbReference>
<evidence type="ECO:0000259" key="14">
    <source>
        <dbReference type="Pfam" id="PF02163"/>
    </source>
</evidence>
<protein>
    <recommendedName>
        <fullName evidence="14">Peptidase M50 domain-containing protein</fullName>
    </recommendedName>
</protein>
<dbReference type="GO" id="GO:0006508">
    <property type="term" value="P:proteolysis"/>
    <property type="evidence" value="ECO:0007669"/>
    <property type="project" value="UniProtKB-KW"/>
</dbReference>
<keyword evidence="7" id="KW-0479">Metal-binding</keyword>
<dbReference type="GO" id="GO:0046872">
    <property type="term" value="F:metal ion binding"/>
    <property type="evidence" value="ECO:0007669"/>
    <property type="project" value="UniProtKB-KW"/>
</dbReference>
<keyword evidence="10 13" id="KW-1133">Transmembrane helix</keyword>
<dbReference type="Pfam" id="PF02163">
    <property type="entry name" value="Peptidase_M50"/>
    <property type="match status" value="1"/>
</dbReference>
<evidence type="ECO:0000256" key="8">
    <source>
        <dbReference type="ARBA" id="ARBA00022801"/>
    </source>
</evidence>
<feature type="transmembrane region" description="Helical" evidence="13">
    <location>
        <begin position="52"/>
        <end position="72"/>
    </location>
</feature>
<evidence type="ECO:0000256" key="7">
    <source>
        <dbReference type="ARBA" id="ARBA00022723"/>
    </source>
</evidence>
<evidence type="ECO:0000256" key="4">
    <source>
        <dbReference type="ARBA" id="ARBA00022475"/>
    </source>
</evidence>
<evidence type="ECO:0000256" key="6">
    <source>
        <dbReference type="ARBA" id="ARBA00022692"/>
    </source>
</evidence>
<dbReference type="AlphaFoldDB" id="A0A1G2H8I7"/>
<keyword evidence="12 13" id="KW-0472">Membrane</keyword>
<feature type="domain" description="Peptidase M50" evidence="14">
    <location>
        <begin position="12"/>
        <end position="192"/>
    </location>
</feature>
<dbReference type="STRING" id="1802158.A2827_00595"/>
<comment type="caution">
    <text evidence="15">The sequence shown here is derived from an EMBL/GenBank/DDBJ whole genome shotgun (WGS) entry which is preliminary data.</text>
</comment>
<gene>
    <name evidence="15" type="ORF">A2827_00595</name>
</gene>
<proteinExistence type="inferred from homology"/>
<feature type="transmembrane region" description="Helical" evidence="13">
    <location>
        <begin position="9"/>
        <end position="32"/>
    </location>
</feature>
<name>A0A1G2H8I7_9BACT</name>
<feature type="transmembrane region" description="Helical" evidence="13">
    <location>
        <begin position="132"/>
        <end position="155"/>
    </location>
</feature>
<evidence type="ECO:0000313" key="15">
    <source>
        <dbReference type="EMBL" id="OGZ58794.1"/>
    </source>
</evidence>
<evidence type="ECO:0000256" key="13">
    <source>
        <dbReference type="SAM" id="Phobius"/>
    </source>
</evidence>
<evidence type="ECO:0000256" key="1">
    <source>
        <dbReference type="ARBA" id="ARBA00001947"/>
    </source>
</evidence>
<evidence type="ECO:0000256" key="12">
    <source>
        <dbReference type="ARBA" id="ARBA00023136"/>
    </source>
</evidence>
<keyword evidence="6 13" id="KW-0812">Transmembrane</keyword>
<keyword evidence="9" id="KW-0862">Zinc</keyword>
<dbReference type="PANTHER" id="PTHR35864:SF1">
    <property type="entry name" value="ZINC METALLOPROTEASE YWHC-RELATED"/>
    <property type="match status" value="1"/>
</dbReference>
<comment type="similarity">
    <text evidence="3">Belongs to the peptidase M50B family.</text>
</comment>
<comment type="cofactor">
    <cofactor evidence="1">
        <name>Zn(2+)</name>
        <dbReference type="ChEBI" id="CHEBI:29105"/>
    </cofactor>
</comment>
<dbReference type="InterPro" id="IPR044537">
    <property type="entry name" value="Rip2-like"/>
</dbReference>